<accession>A0A182T0K9</accession>
<keyword evidence="2" id="KW-1185">Reference proteome</keyword>
<reference evidence="2" key="1">
    <citation type="submission" date="2013-09" db="EMBL/GenBank/DDBJ databases">
        <title>The Genome Sequence of Anopheles maculatus species B.</title>
        <authorList>
            <consortium name="The Broad Institute Genomics Platform"/>
            <person name="Neafsey D.E."/>
            <person name="Besansky N."/>
            <person name="Howell P."/>
            <person name="Walton C."/>
            <person name="Young S.K."/>
            <person name="Zeng Q."/>
            <person name="Gargeya S."/>
            <person name="Fitzgerald M."/>
            <person name="Haas B."/>
            <person name="Abouelleil A."/>
            <person name="Allen A.W."/>
            <person name="Alvarado L."/>
            <person name="Arachchi H.M."/>
            <person name="Berlin A.M."/>
            <person name="Chapman S.B."/>
            <person name="Gainer-Dewar J."/>
            <person name="Goldberg J."/>
            <person name="Griggs A."/>
            <person name="Gujja S."/>
            <person name="Hansen M."/>
            <person name="Howarth C."/>
            <person name="Imamovic A."/>
            <person name="Ireland A."/>
            <person name="Larimer J."/>
            <person name="McCowan C."/>
            <person name="Murphy C."/>
            <person name="Pearson M."/>
            <person name="Poon T.W."/>
            <person name="Priest M."/>
            <person name="Roberts A."/>
            <person name="Saif S."/>
            <person name="Shea T."/>
            <person name="Sisk P."/>
            <person name="Sykes S."/>
            <person name="Wortman J."/>
            <person name="Nusbaum C."/>
            <person name="Birren B."/>
        </authorList>
    </citation>
    <scope>NUCLEOTIDE SEQUENCE [LARGE SCALE GENOMIC DNA]</scope>
    <source>
        <strain evidence="2">maculatus3</strain>
    </source>
</reference>
<name>A0A182T0K9_9DIPT</name>
<reference evidence="1" key="2">
    <citation type="submission" date="2020-05" db="UniProtKB">
        <authorList>
            <consortium name="EnsemblMetazoa"/>
        </authorList>
    </citation>
    <scope>IDENTIFICATION</scope>
    <source>
        <strain evidence="1">maculatus3</strain>
    </source>
</reference>
<proteinExistence type="predicted"/>
<protein>
    <submittedName>
        <fullName evidence="1">Uncharacterized protein</fullName>
    </submittedName>
</protein>
<dbReference type="Proteomes" id="UP000075901">
    <property type="component" value="Unassembled WGS sequence"/>
</dbReference>
<dbReference type="VEuPathDB" id="VectorBase:AMAM017189"/>
<organism evidence="1 2">
    <name type="scientific">Anopheles maculatus</name>
    <dbReference type="NCBI Taxonomy" id="74869"/>
    <lineage>
        <taxon>Eukaryota</taxon>
        <taxon>Metazoa</taxon>
        <taxon>Ecdysozoa</taxon>
        <taxon>Arthropoda</taxon>
        <taxon>Hexapoda</taxon>
        <taxon>Insecta</taxon>
        <taxon>Pterygota</taxon>
        <taxon>Neoptera</taxon>
        <taxon>Endopterygota</taxon>
        <taxon>Diptera</taxon>
        <taxon>Nematocera</taxon>
        <taxon>Culicoidea</taxon>
        <taxon>Culicidae</taxon>
        <taxon>Anophelinae</taxon>
        <taxon>Anopheles</taxon>
        <taxon>Anopheles maculatus group</taxon>
    </lineage>
</organism>
<dbReference type="EnsemblMetazoa" id="AMAM017189-RA">
    <property type="protein sequence ID" value="AMAM017189-PA"/>
    <property type="gene ID" value="AMAM017189"/>
</dbReference>
<evidence type="ECO:0000313" key="1">
    <source>
        <dbReference type="EnsemblMetazoa" id="AMAM017189-PA"/>
    </source>
</evidence>
<sequence length="140" mass="16262">MAIDRYRFVLIGVNIDCLSPPTQELRSKEEELTRVQQQQRCKEETLAKREQELHAREIELLGRELKILINQNTPTPKKRKGKFSKSRIKLIKKAPGQISLPSDFRHTITIQHTAIRDENRQRLDTPPGSPATRLRTIVCK</sequence>
<dbReference type="AlphaFoldDB" id="A0A182T0K9"/>
<evidence type="ECO:0000313" key="2">
    <source>
        <dbReference type="Proteomes" id="UP000075901"/>
    </source>
</evidence>